<reference evidence="2" key="1">
    <citation type="submission" date="2021-07" db="EMBL/GenBank/DDBJ databases">
        <authorList>
            <person name="Durling M."/>
        </authorList>
    </citation>
    <scope>NUCLEOTIDE SEQUENCE</scope>
</reference>
<evidence type="ECO:0000313" key="2">
    <source>
        <dbReference type="EMBL" id="CAG8948724.1"/>
    </source>
</evidence>
<gene>
    <name evidence="2" type="ORF">HYFRA_00001845</name>
</gene>
<keyword evidence="1" id="KW-0732">Signal</keyword>
<dbReference type="Proteomes" id="UP000696280">
    <property type="component" value="Unassembled WGS sequence"/>
</dbReference>
<evidence type="ECO:0000256" key="1">
    <source>
        <dbReference type="SAM" id="SignalP"/>
    </source>
</evidence>
<keyword evidence="3" id="KW-1185">Reference proteome</keyword>
<accession>A0A9N9PE62</accession>
<name>A0A9N9PE62_9HELO</name>
<dbReference type="AlphaFoldDB" id="A0A9N9PE62"/>
<feature type="signal peptide" evidence="1">
    <location>
        <begin position="1"/>
        <end position="21"/>
    </location>
</feature>
<organism evidence="2 3">
    <name type="scientific">Hymenoscyphus fraxineus</name>
    <dbReference type="NCBI Taxonomy" id="746836"/>
    <lineage>
        <taxon>Eukaryota</taxon>
        <taxon>Fungi</taxon>
        <taxon>Dikarya</taxon>
        <taxon>Ascomycota</taxon>
        <taxon>Pezizomycotina</taxon>
        <taxon>Leotiomycetes</taxon>
        <taxon>Helotiales</taxon>
        <taxon>Helotiaceae</taxon>
        <taxon>Hymenoscyphus</taxon>
    </lineage>
</organism>
<feature type="chain" id="PRO_5040502819" evidence="1">
    <location>
        <begin position="22"/>
        <end position="50"/>
    </location>
</feature>
<dbReference type="EMBL" id="CAJVRL010000001">
    <property type="protein sequence ID" value="CAG8948724.1"/>
    <property type="molecule type" value="Genomic_DNA"/>
</dbReference>
<evidence type="ECO:0000313" key="3">
    <source>
        <dbReference type="Proteomes" id="UP000696280"/>
    </source>
</evidence>
<protein>
    <submittedName>
        <fullName evidence="2">Uncharacterized protein</fullName>
    </submittedName>
</protein>
<proteinExistence type="predicted"/>
<comment type="caution">
    <text evidence="2">The sequence shown here is derived from an EMBL/GenBank/DDBJ whole genome shotgun (WGS) entry which is preliminary data.</text>
</comment>
<sequence>MNFNLITVSSIIATMASLVAGAPVASPSPSAQEQCSGNLVGGPIGAIECL</sequence>